<dbReference type="SMART" id="SM00512">
    <property type="entry name" value="Skp1"/>
    <property type="match status" value="1"/>
</dbReference>
<comment type="similarity">
    <text evidence="1 3">Belongs to the SKP1 family.</text>
</comment>
<dbReference type="InterPro" id="IPR001232">
    <property type="entry name" value="SKP1-like"/>
</dbReference>
<comment type="pathway">
    <text evidence="3">Protein modification; protein ubiquitination.</text>
</comment>
<comment type="function">
    <text evidence="3">Essential component of the SCF (SKP1-CUL1-F-box protein) E3 ubiquitin ligase complexes, which mediate the ubiquitination and subsequent proteasomal degradation of target proteins.</text>
</comment>
<dbReference type="SUPFAM" id="SSF81382">
    <property type="entry name" value="Skp1 dimerisation domain-like"/>
    <property type="match status" value="1"/>
</dbReference>
<comment type="subunit">
    <text evidence="3">Component of the SCF (SKP1-CUL1-F-box protein) E3 ubiquitin ligase complexes.</text>
</comment>
<evidence type="ECO:0000256" key="2">
    <source>
        <dbReference type="ARBA" id="ARBA00022786"/>
    </source>
</evidence>
<name>A0ABR3APE1_PHYBL</name>
<feature type="domain" description="SKP1 component POZ" evidence="5">
    <location>
        <begin position="5"/>
        <end position="61"/>
    </location>
</feature>
<evidence type="ECO:0000313" key="7">
    <source>
        <dbReference type="Proteomes" id="UP001448207"/>
    </source>
</evidence>
<comment type="caution">
    <text evidence="6">The sequence shown here is derived from an EMBL/GenBank/DDBJ whole genome shotgun (WGS) entry which is preliminary data.</text>
</comment>
<organism evidence="6 7">
    <name type="scientific">Phycomyces blakesleeanus</name>
    <dbReference type="NCBI Taxonomy" id="4837"/>
    <lineage>
        <taxon>Eukaryota</taxon>
        <taxon>Fungi</taxon>
        <taxon>Fungi incertae sedis</taxon>
        <taxon>Mucoromycota</taxon>
        <taxon>Mucoromycotina</taxon>
        <taxon>Mucoromycetes</taxon>
        <taxon>Mucorales</taxon>
        <taxon>Phycomycetaceae</taxon>
        <taxon>Phycomyces</taxon>
    </lineage>
</organism>
<dbReference type="InterPro" id="IPR011333">
    <property type="entry name" value="SKP1/BTB/POZ_sf"/>
</dbReference>
<dbReference type="Pfam" id="PF01466">
    <property type="entry name" value="Skp1"/>
    <property type="match status" value="1"/>
</dbReference>
<dbReference type="InterPro" id="IPR016073">
    <property type="entry name" value="Skp1_comp_POZ"/>
</dbReference>
<evidence type="ECO:0000256" key="3">
    <source>
        <dbReference type="PIRNR" id="PIRNR028729"/>
    </source>
</evidence>
<dbReference type="InterPro" id="IPR016897">
    <property type="entry name" value="SKP1"/>
</dbReference>
<dbReference type="CDD" id="cd18322">
    <property type="entry name" value="BTB_POZ_SKP1"/>
    <property type="match status" value="1"/>
</dbReference>
<dbReference type="InterPro" id="IPR036296">
    <property type="entry name" value="SKP1-like_dim_sf"/>
</dbReference>
<dbReference type="Proteomes" id="UP001448207">
    <property type="component" value="Unassembled WGS sequence"/>
</dbReference>
<dbReference type="InterPro" id="IPR016072">
    <property type="entry name" value="Skp1_comp_dimer"/>
</dbReference>
<evidence type="ECO:0000256" key="1">
    <source>
        <dbReference type="ARBA" id="ARBA00009993"/>
    </source>
</evidence>
<accession>A0ABR3APE1</accession>
<dbReference type="PANTHER" id="PTHR11165">
    <property type="entry name" value="SKP1"/>
    <property type="match status" value="1"/>
</dbReference>
<protein>
    <recommendedName>
        <fullName evidence="3">E3 ubiquitin ligase complex SCF subunit</fullName>
    </recommendedName>
</protein>
<sequence>MGACLLSSDNELFNVDKEIAERSILIKNKLEEMEESDATIPLPSVTAKTLQKVIEWCEHHREDPVTQDSQERRNTDIEEWDEKYMEVDQETLFDIILTVANMIRGRNAEDMMRIFDIPNNFTPQELVLINRENEWAEDR</sequence>
<dbReference type="Pfam" id="PF03931">
    <property type="entry name" value="Skp1_POZ"/>
    <property type="match status" value="1"/>
</dbReference>
<proteinExistence type="inferred from homology"/>
<keyword evidence="7" id="KW-1185">Reference proteome</keyword>
<keyword evidence="2 3" id="KW-0833">Ubl conjugation pathway</keyword>
<dbReference type="Gene3D" id="3.30.710.10">
    <property type="entry name" value="Potassium Channel Kv1.1, Chain A"/>
    <property type="match status" value="1"/>
</dbReference>
<evidence type="ECO:0000313" key="6">
    <source>
        <dbReference type="EMBL" id="KAL0077461.1"/>
    </source>
</evidence>
<gene>
    <name evidence="6" type="ORF">J3Q64DRAFT_1840058</name>
</gene>
<dbReference type="EMBL" id="JBCLYO010000027">
    <property type="protein sequence ID" value="KAL0077461.1"/>
    <property type="molecule type" value="Genomic_DNA"/>
</dbReference>
<feature type="domain" description="SKP1 component dimerisation" evidence="4">
    <location>
        <begin position="97"/>
        <end position="136"/>
    </location>
</feature>
<evidence type="ECO:0000259" key="4">
    <source>
        <dbReference type="Pfam" id="PF01466"/>
    </source>
</evidence>
<dbReference type="SUPFAM" id="SSF54695">
    <property type="entry name" value="POZ domain"/>
    <property type="match status" value="1"/>
</dbReference>
<evidence type="ECO:0000259" key="5">
    <source>
        <dbReference type="Pfam" id="PF03931"/>
    </source>
</evidence>
<dbReference type="PIRSF" id="PIRSF028729">
    <property type="entry name" value="E3_ubiquit_lig_SCF_Skp"/>
    <property type="match status" value="1"/>
</dbReference>
<reference evidence="6 7" key="1">
    <citation type="submission" date="2024-04" db="EMBL/GenBank/DDBJ databases">
        <title>Symmetric and asymmetric DNA N6-adenine methylation regulates different biological responses in Mucorales.</title>
        <authorList>
            <consortium name="Lawrence Berkeley National Laboratory"/>
            <person name="Lax C."/>
            <person name="Mondo S.J."/>
            <person name="Osorio-Concepcion M."/>
            <person name="Muszewska A."/>
            <person name="Corrochano-Luque M."/>
            <person name="Gutierrez G."/>
            <person name="Riley R."/>
            <person name="Lipzen A."/>
            <person name="Guo J."/>
            <person name="Hundley H."/>
            <person name="Amirebrahimi M."/>
            <person name="Ng V."/>
            <person name="Lorenzo-Gutierrez D."/>
            <person name="Binder U."/>
            <person name="Yang J."/>
            <person name="Song Y."/>
            <person name="Canovas D."/>
            <person name="Navarro E."/>
            <person name="Freitag M."/>
            <person name="Gabaldon T."/>
            <person name="Grigoriev I.V."/>
            <person name="Corrochano L.M."/>
            <person name="Nicolas F.E."/>
            <person name="Garre V."/>
        </authorList>
    </citation>
    <scope>NUCLEOTIDE SEQUENCE [LARGE SCALE GENOMIC DNA]</scope>
    <source>
        <strain evidence="6 7">L51</strain>
    </source>
</reference>